<keyword evidence="1" id="KW-0378">Hydrolase</keyword>
<dbReference type="PANTHER" id="PTHR20935:SF0">
    <property type="entry name" value="SERINE_THREONINE-PROTEIN PHOSPHATASE PGAM5, MITOCHONDRIAL"/>
    <property type="match status" value="1"/>
</dbReference>
<dbReference type="Gene3D" id="3.40.50.1240">
    <property type="entry name" value="Phosphoglycerate mutase-like"/>
    <property type="match status" value="1"/>
</dbReference>
<dbReference type="InterPro" id="IPR013078">
    <property type="entry name" value="His_Pase_superF_clade-1"/>
</dbReference>
<dbReference type="EMBL" id="JAGSOV010000020">
    <property type="protein sequence ID" value="MCO1655289.1"/>
    <property type="molecule type" value="Genomic_DNA"/>
</dbReference>
<dbReference type="PANTHER" id="PTHR20935">
    <property type="entry name" value="PHOSPHOGLYCERATE MUTASE-RELATED"/>
    <property type="match status" value="1"/>
</dbReference>
<comment type="caution">
    <text evidence="2">The sequence shown here is derived from an EMBL/GenBank/DDBJ whole genome shotgun (WGS) entry which is preliminary data.</text>
</comment>
<evidence type="ECO:0000313" key="3">
    <source>
        <dbReference type="Proteomes" id="UP001165283"/>
    </source>
</evidence>
<sequence length="110" mass="12016">MPITELHLLGQAHRGWFESWERDLPAALTDGPRQAARAVEGLSAVGDSDRFLLLVTHGNPIRWFAAAALGAPAHAWLSLQDDNAALTVLRYRGDRGPVLVRYNDAGHLPV</sequence>
<dbReference type="RefSeq" id="WP_252437064.1">
    <property type="nucleotide sequence ID" value="NZ_JAGSOV010000020.1"/>
</dbReference>
<evidence type="ECO:0000313" key="2">
    <source>
        <dbReference type="EMBL" id="MCO1655289.1"/>
    </source>
</evidence>
<dbReference type="Proteomes" id="UP001165283">
    <property type="component" value="Unassembled WGS sequence"/>
</dbReference>
<dbReference type="InterPro" id="IPR051021">
    <property type="entry name" value="Mito_Ser/Thr_phosphatase"/>
</dbReference>
<evidence type="ECO:0000256" key="1">
    <source>
        <dbReference type="ARBA" id="ARBA00022801"/>
    </source>
</evidence>
<keyword evidence="3" id="KW-1185">Reference proteome</keyword>
<dbReference type="Pfam" id="PF00300">
    <property type="entry name" value="His_Phos_1"/>
    <property type="match status" value="1"/>
</dbReference>
<gene>
    <name evidence="2" type="ORF">KDL28_09500</name>
</gene>
<proteinExistence type="predicted"/>
<reference evidence="2" key="1">
    <citation type="submission" date="2021-04" db="EMBL/GenBank/DDBJ databases">
        <title>Pseudonocardia sp. nov., isolated from sandy soil of mangrove forest.</title>
        <authorList>
            <person name="Zan Z."/>
            <person name="Huang R."/>
            <person name="Liu W."/>
        </authorList>
    </citation>
    <scope>NUCLEOTIDE SEQUENCE</scope>
    <source>
        <strain evidence="2">S2-4</strain>
    </source>
</reference>
<protein>
    <submittedName>
        <fullName evidence="2">Histidine phosphatase family protein</fullName>
    </submittedName>
</protein>
<dbReference type="SUPFAM" id="SSF53254">
    <property type="entry name" value="Phosphoglycerate mutase-like"/>
    <property type="match status" value="1"/>
</dbReference>
<organism evidence="2 3">
    <name type="scientific">Pseudonocardia humida</name>
    <dbReference type="NCBI Taxonomy" id="2800819"/>
    <lineage>
        <taxon>Bacteria</taxon>
        <taxon>Bacillati</taxon>
        <taxon>Actinomycetota</taxon>
        <taxon>Actinomycetes</taxon>
        <taxon>Pseudonocardiales</taxon>
        <taxon>Pseudonocardiaceae</taxon>
        <taxon>Pseudonocardia</taxon>
    </lineage>
</organism>
<accession>A0ABT0ZXA5</accession>
<dbReference type="InterPro" id="IPR029033">
    <property type="entry name" value="His_PPase_superfam"/>
</dbReference>
<name>A0ABT0ZXA5_9PSEU</name>